<reference evidence="4" key="1">
    <citation type="journal article" date="2019" name="Int. J. Syst. Evol. Microbiol.">
        <title>The Global Catalogue of Microorganisms (GCM) 10K type strain sequencing project: providing services to taxonomists for standard genome sequencing and annotation.</title>
        <authorList>
            <consortium name="The Broad Institute Genomics Platform"/>
            <consortium name="The Broad Institute Genome Sequencing Center for Infectious Disease"/>
            <person name="Wu L."/>
            <person name="Ma J."/>
        </authorList>
    </citation>
    <scope>NUCLEOTIDE SEQUENCE [LARGE SCALE GENOMIC DNA]</scope>
    <source>
        <strain evidence="4">CCUG 62414</strain>
    </source>
</reference>
<dbReference type="PANTHER" id="PTHR43405:SF1">
    <property type="entry name" value="GLYCOSYL HYDROLASE DIGH"/>
    <property type="match status" value="1"/>
</dbReference>
<evidence type="ECO:0000313" key="3">
    <source>
        <dbReference type="EMBL" id="MFD0988783.1"/>
    </source>
</evidence>
<dbReference type="Gene3D" id="3.20.20.80">
    <property type="entry name" value="Glycosidases"/>
    <property type="match status" value="1"/>
</dbReference>
<dbReference type="InterPro" id="IPR017853">
    <property type="entry name" value="GH"/>
</dbReference>
<dbReference type="EMBL" id="JBHTJI010000001">
    <property type="protein sequence ID" value="MFD0988783.1"/>
    <property type="molecule type" value="Genomic_DNA"/>
</dbReference>
<dbReference type="Proteomes" id="UP001597061">
    <property type="component" value="Unassembled WGS sequence"/>
</dbReference>
<dbReference type="SUPFAM" id="SSF51445">
    <property type="entry name" value="(Trans)glycosidases"/>
    <property type="match status" value="1"/>
</dbReference>
<feature type="domain" description="Glycosyl hydrolase-like 10" evidence="2">
    <location>
        <begin position="67"/>
        <end position="386"/>
    </location>
</feature>
<dbReference type="PANTHER" id="PTHR43405">
    <property type="entry name" value="GLYCOSYL HYDROLASE DIGH"/>
    <property type="match status" value="1"/>
</dbReference>
<gene>
    <name evidence="3" type="ORF">ACFQ1R_01625</name>
</gene>
<keyword evidence="1" id="KW-0732">Signal</keyword>
<protein>
    <submittedName>
        <fullName evidence="3">Glycoside hydrolase family 10 protein</fullName>
    </submittedName>
</protein>
<dbReference type="RefSeq" id="WP_379924362.1">
    <property type="nucleotide sequence ID" value="NZ_JBHTJI010000001.1"/>
</dbReference>
<keyword evidence="3" id="KW-0378">Hydrolase</keyword>
<dbReference type="InterPro" id="IPR052177">
    <property type="entry name" value="Divisome_Glycosyl_Hydrolase"/>
</dbReference>
<accession>A0ABW3JEJ4</accession>
<dbReference type="InterPro" id="IPR003790">
    <property type="entry name" value="GHL10"/>
</dbReference>
<evidence type="ECO:0000313" key="4">
    <source>
        <dbReference type="Proteomes" id="UP001597061"/>
    </source>
</evidence>
<name>A0ABW3JEJ4_9FLAO</name>
<proteinExistence type="predicted"/>
<evidence type="ECO:0000256" key="1">
    <source>
        <dbReference type="ARBA" id="ARBA00022729"/>
    </source>
</evidence>
<dbReference type="GO" id="GO:0016787">
    <property type="term" value="F:hydrolase activity"/>
    <property type="evidence" value="ECO:0007669"/>
    <property type="project" value="UniProtKB-KW"/>
</dbReference>
<dbReference type="Pfam" id="PF02638">
    <property type="entry name" value="GHL10"/>
    <property type="match status" value="1"/>
</dbReference>
<comment type="caution">
    <text evidence="3">The sequence shown here is derived from an EMBL/GenBank/DDBJ whole genome shotgun (WGS) entry which is preliminary data.</text>
</comment>
<keyword evidence="4" id="KW-1185">Reference proteome</keyword>
<evidence type="ECO:0000259" key="2">
    <source>
        <dbReference type="Pfam" id="PF02638"/>
    </source>
</evidence>
<sequence length="582" mass="65531">MKILAPYFLFLCIAIQAQVNKKLTALKVDSNNIEQASTITEAKSLSNLKSHSVIGAEHNITTPKRDLRGVFLPSVSNLSWPTNRKATPAVQQAELIEILNDLKANGYNTVFLQVRPESDALYASTIDPWSYWLTGTQGKAPSPLWDPLEFAVKEAHARGLDLHAWLNPYRVKQTPTMELAPNNVANLHPNWTFQAKLNNTDKALSLKMLNPGLPDVRNYIVSVIKDIANRYDIDGIHFDDYFYPYSGMNTVPQDAKTFKENNPTNIATIEDWRRNNVNLMIGMVYDAIQDINTKKNKNIVFGVSPFGIWKADTPTGIKGTSSFSALYCDPIAWLQSNKVDYIAPQLYWKIAKAQDYISLSKWWNDQANLYNKQLYVSQGYYNLNQTKPWDIIEIQNQINHNRIANMHATFGQIAYSYNTIKSNLKGINSALNATQFKYKSFAPPVLGYGKDAICPKKPDNIRFEPLKILWDTPEAAVDGDLPVKYVIYAFNNAAEAISNMNDGSKILDIVAGNELNLTLEQITNKVFVVTSLDKNNNEAGDFTDTNKFGVVKKKVNELKTNSIIGDIQTTIDDTNIQIKRSI</sequence>
<organism evidence="3 4">
    <name type="scientific">Mariniflexile jejuense</name>
    <dbReference type="NCBI Taxonomy" id="1173582"/>
    <lineage>
        <taxon>Bacteria</taxon>
        <taxon>Pseudomonadati</taxon>
        <taxon>Bacteroidota</taxon>
        <taxon>Flavobacteriia</taxon>
        <taxon>Flavobacteriales</taxon>
        <taxon>Flavobacteriaceae</taxon>
        <taxon>Mariniflexile</taxon>
    </lineage>
</organism>